<evidence type="ECO:0008006" key="3">
    <source>
        <dbReference type="Google" id="ProtNLM"/>
    </source>
</evidence>
<evidence type="ECO:0000313" key="2">
    <source>
        <dbReference type="Proteomes" id="UP000035346"/>
    </source>
</evidence>
<protein>
    <recommendedName>
        <fullName evidence="3">Phage protein</fullName>
    </recommendedName>
</protein>
<proteinExistence type="predicted"/>
<accession>A0A837L1I3</accession>
<dbReference type="AlphaFoldDB" id="A0A837L1I3"/>
<dbReference type="EMBL" id="LBKL01000011">
    <property type="protein sequence ID" value="KLL45472.1"/>
    <property type="molecule type" value="Genomic_DNA"/>
</dbReference>
<dbReference type="Proteomes" id="UP000035346">
    <property type="component" value="Unassembled WGS sequence"/>
</dbReference>
<dbReference type="RefSeq" id="WP_025196279.1">
    <property type="nucleotide sequence ID" value="NZ_JAKUZL010000013.1"/>
</dbReference>
<organism evidence="1 2">
    <name type="scientific">Streptococcus agalactiae</name>
    <dbReference type="NCBI Taxonomy" id="1311"/>
    <lineage>
        <taxon>Bacteria</taxon>
        <taxon>Bacillati</taxon>
        <taxon>Bacillota</taxon>
        <taxon>Bacilli</taxon>
        <taxon>Lactobacillales</taxon>
        <taxon>Streptococcaceae</taxon>
        <taxon>Streptococcus</taxon>
    </lineage>
</organism>
<reference evidence="1 2" key="1">
    <citation type="journal article" date="2015" name="PLoS ONE">
        <title>Genomic analysis reveals the molecular basis for capsule loss in the group B streptococcus population.</title>
        <authorList>
            <consortium name="DEVANI Consortium"/>
            <person name="Rosini R."/>
            <person name="Campisi E."/>
            <person name="De Chiara M."/>
            <person name="Tettelin H."/>
            <person name="Rinaudo D."/>
            <person name="Toniolo C."/>
            <person name="Metruccio M."/>
            <person name="Guidotti S."/>
            <person name="Sorensen U.B."/>
            <person name="Kilian M."/>
            <person name="Ramirez M."/>
            <person name="Janulczyk R."/>
            <person name="Donati C."/>
            <person name="Grandi G."/>
            <person name="Margarit I."/>
        </authorList>
    </citation>
    <scope>NUCLEOTIDE SEQUENCE [LARGE SCALE GENOMIC DNA]</scope>
    <source>
        <strain evidence="1 2">DK-B-USS-215</strain>
    </source>
</reference>
<evidence type="ECO:0000313" key="1">
    <source>
        <dbReference type="EMBL" id="KLL45472.1"/>
    </source>
</evidence>
<comment type="caution">
    <text evidence="1">The sequence shown here is derived from an EMBL/GenBank/DDBJ whole genome shotgun (WGS) entry which is preliminary data.</text>
</comment>
<name>A0A837L1I3_STRAG</name>
<sequence>MKIDFEDKIKGVYGWTIKDGKVNPPKHNLPKSVKERADYFWEMTEHGLTFLGALDYIFMDEKPKGYDTFATKEWLEKTKEFNEWFHNSPNMAQAEIAIYLLYGNNK</sequence>
<gene>
    <name evidence="1" type="ORF">WA04_00685</name>
</gene>